<evidence type="ECO:0000313" key="1">
    <source>
        <dbReference type="EMBL" id="EPR31378.1"/>
    </source>
</evidence>
<organism evidence="1 2">
    <name type="scientific">Desulfococcus multivorans DSM 2059</name>
    <dbReference type="NCBI Taxonomy" id="1121405"/>
    <lineage>
        <taxon>Bacteria</taxon>
        <taxon>Pseudomonadati</taxon>
        <taxon>Thermodesulfobacteriota</taxon>
        <taxon>Desulfobacteria</taxon>
        <taxon>Desulfobacterales</taxon>
        <taxon>Desulfococcaceae</taxon>
        <taxon>Desulfococcus</taxon>
    </lineage>
</organism>
<reference evidence="1 2" key="1">
    <citation type="journal article" date="2013" name="Genome Announc.">
        <title>Draft genome sequences for three mercury-methylating, sulfate-reducing bacteria.</title>
        <authorList>
            <person name="Brown S.D."/>
            <person name="Hurt R.A.Jr."/>
            <person name="Gilmour C.C."/>
            <person name="Elias D.A."/>
        </authorList>
    </citation>
    <scope>NUCLEOTIDE SEQUENCE [LARGE SCALE GENOMIC DNA]</scope>
    <source>
        <strain evidence="1 2">DSM 2059</strain>
    </source>
</reference>
<keyword evidence="2" id="KW-1185">Reference proteome</keyword>
<proteinExistence type="predicted"/>
<evidence type="ECO:0000313" key="2">
    <source>
        <dbReference type="Proteomes" id="UP000014977"/>
    </source>
</evidence>
<name>S7UGL5_DESML</name>
<accession>S7UGL5</accession>
<comment type="caution">
    <text evidence="1">The sequence shown here is derived from an EMBL/GenBank/DDBJ whole genome shotgun (WGS) entry which is preliminary data.</text>
</comment>
<dbReference type="Proteomes" id="UP000014977">
    <property type="component" value="Unassembled WGS sequence"/>
</dbReference>
<dbReference type="AlphaFoldDB" id="S7UGL5"/>
<sequence>MSQSPRIGAMVQTFMEAERILGLILSQSPRIGAMVQTYEICPCCEGTGRKSQSPRIGAMVQTEFSENGRKLLMKVSIPSNRGNGSDHRFQKVEAILILCLNPLESGQWFRQRLFRLTFPAFHVSIPSNRGNGSDVKDFCLRYGLKQRSQSPRIGAMVQTHV</sequence>
<dbReference type="EMBL" id="ATHJ01000145">
    <property type="protein sequence ID" value="EPR31378.1"/>
    <property type="molecule type" value="Genomic_DNA"/>
</dbReference>
<gene>
    <name evidence="1" type="ORF">dsmv_3684</name>
</gene>
<protein>
    <submittedName>
        <fullName evidence="1">Uncharacterized protein</fullName>
    </submittedName>
</protein>